<dbReference type="SUPFAM" id="SSF53383">
    <property type="entry name" value="PLP-dependent transferases"/>
    <property type="match status" value="1"/>
</dbReference>
<sequence length="80" mass="8641">LIAARYQEGLRDSGLILPTIAEGCESAWHLYVVRHPQRDKLARALSEKGIGTVIHYPIPPHLQPAYAEAGIAAGSLPVSE</sequence>
<proteinExistence type="predicted"/>
<evidence type="ECO:0000313" key="1">
    <source>
        <dbReference type="EMBL" id="GFD54470.1"/>
    </source>
</evidence>
<dbReference type="EMBL" id="BKCJ011806257">
    <property type="protein sequence ID" value="GFD54470.1"/>
    <property type="molecule type" value="Genomic_DNA"/>
</dbReference>
<dbReference type="InterPro" id="IPR015424">
    <property type="entry name" value="PyrdxlP-dep_Trfase"/>
</dbReference>
<accession>A0A699X7L6</accession>
<comment type="caution">
    <text evidence="1">The sequence shown here is derived from an EMBL/GenBank/DDBJ whole genome shotgun (WGS) entry which is preliminary data.</text>
</comment>
<reference evidence="1" key="1">
    <citation type="journal article" date="2019" name="Sci. Rep.">
        <title>Draft genome of Tanacetum cinerariifolium, the natural source of mosquito coil.</title>
        <authorList>
            <person name="Yamashiro T."/>
            <person name="Shiraishi A."/>
            <person name="Satake H."/>
            <person name="Nakayama K."/>
        </authorList>
    </citation>
    <scope>NUCLEOTIDE SEQUENCE</scope>
</reference>
<feature type="non-terminal residue" evidence="1">
    <location>
        <position position="1"/>
    </location>
</feature>
<organism evidence="1">
    <name type="scientific">Tanacetum cinerariifolium</name>
    <name type="common">Dalmatian daisy</name>
    <name type="synonym">Chrysanthemum cinerariifolium</name>
    <dbReference type="NCBI Taxonomy" id="118510"/>
    <lineage>
        <taxon>Eukaryota</taxon>
        <taxon>Viridiplantae</taxon>
        <taxon>Streptophyta</taxon>
        <taxon>Embryophyta</taxon>
        <taxon>Tracheophyta</taxon>
        <taxon>Spermatophyta</taxon>
        <taxon>Magnoliopsida</taxon>
        <taxon>eudicotyledons</taxon>
        <taxon>Gunneridae</taxon>
        <taxon>Pentapetalae</taxon>
        <taxon>asterids</taxon>
        <taxon>campanulids</taxon>
        <taxon>Asterales</taxon>
        <taxon>Asteraceae</taxon>
        <taxon>Asteroideae</taxon>
        <taxon>Anthemideae</taxon>
        <taxon>Anthemidinae</taxon>
        <taxon>Tanacetum</taxon>
    </lineage>
</organism>
<gene>
    <name evidence="1" type="ORF">Tci_926439</name>
</gene>
<protein>
    <submittedName>
        <fullName evidence="1">Uncharacterized protein</fullName>
    </submittedName>
</protein>
<name>A0A699X7L6_TANCI</name>
<dbReference type="InterPro" id="IPR000653">
    <property type="entry name" value="DegT/StrS_aminotransferase"/>
</dbReference>
<dbReference type="Pfam" id="PF01041">
    <property type="entry name" value="DegT_DnrJ_EryC1"/>
    <property type="match status" value="1"/>
</dbReference>
<feature type="non-terminal residue" evidence="1">
    <location>
        <position position="80"/>
    </location>
</feature>
<dbReference type="AlphaFoldDB" id="A0A699X7L6"/>
<dbReference type="InterPro" id="IPR015422">
    <property type="entry name" value="PyrdxlP-dep_Trfase_small"/>
</dbReference>
<dbReference type="Gene3D" id="3.90.1150.10">
    <property type="entry name" value="Aspartate Aminotransferase, domain 1"/>
    <property type="match status" value="1"/>
</dbReference>